<dbReference type="RefSeq" id="XP_037222727.1">
    <property type="nucleotide sequence ID" value="XM_037359842.1"/>
</dbReference>
<organism evidence="3 4">
    <name type="scientific">Mycena indigotica</name>
    <dbReference type="NCBI Taxonomy" id="2126181"/>
    <lineage>
        <taxon>Eukaryota</taxon>
        <taxon>Fungi</taxon>
        <taxon>Dikarya</taxon>
        <taxon>Basidiomycota</taxon>
        <taxon>Agaricomycotina</taxon>
        <taxon>Agaricomycetes</taxon>
        <taxon>Agaricomycetidae</taxon>
        <taxon>Agaricales</taxon>
        <taxon>Marasmiineae</taxon>
        <taxon>Mycenaceae</taxon>
        <taxon>Mycena</taxon>
    </lineage>
</organism>
<dbReference type="GO" id="GO:0000981">
    <property type="term" value="F:DNA-binding transcription factor activity, RNA polymerase II-specific"/>
    <property type="evidence" value="ECO:0007669"/>
    <property type="project" value="InterPro"/>
</dbReference>
<dbReference type="InterPro" id="IPR036864">
    <property type="entry name" value="Zn2-C6_fun-type_DNA-bd_sf"/>
</dbReference>
<feature type="region of interest" description="Disordered" evidence="1">
    <location>
        <begin position="173"/>
        <end position="195"/>
    </location>
</feature>
<dbReference type="SUPFAM" id="SSF57701">
    <property type="entry name" value="Zn2/Cys6 DNA-binding domain"/>
    <property type="match status" value="1"/>
</dbReference>
<dbReference type="Proteomes" id="UP000636479">
    <property type="component" value="Unassembled WGS sequence"/>
</dbReference>
<evidence type="ECO:0000313" key="3">
    <source>
        <dbReference type="EMBL" id="KAF7309277.1"/>
    </source>
</evidence>
<dbReference type="EMBL" id="JACAZF010000003">
    <property type="protein sequence ID" value="KAF7309277.1"/>
    <property type="molecule type" value="Genomic_DNA"/>
</dbReference>
<protein>
    <recommendedName>
        <fullName evidence="2">Zn(2)-C6 fungal-type domain-containing protein</fullName>
    </recommendedName>
</protein>
<proteinExistence type="predicted"/>
<feature type="region of interest" description="Disordered" evidence="1">
    <location>
        <begin position="1"/>
        <end position="38"/>
    </location>
</feature>
<dbReference type="PROSITE" id="PS50048">
    <property type="entry name" value="ZN2_CY6_FUNGAL_2"/>
    <property type="match status" value="1"/>
</dbReference>
<name>A0A8H6T2Q1_9AGAR</name>
<feature type="region of interest" description="Disordered" evidence="1">
    <location>
        <begin position="117"/>
        <end position="144"/>
    </location>
</feature>
<keyword evidence="4" id="KW-1185">Reference proteome</keyword>
<evidence type="ECO:0000259" key="2">
    <source>
        <dbReference type="PROSITE" id="PS50048"/>
    </source>
</evidence>
<dbReference type="InterPro" id="IPR001138">
    <property type="entry name" value="Zn2Cys6_DnaBD"/>
</dbReference>
<dbReference type="GO" id="GO:0008270">
    <property type="term" value="F:zinc ion binding"/>
    <property type="evidence" value="ECO:0007669"/>
    <property type="project" value="InterPro"/>
</dbReference>
<feature type="compositionally biased region" description="Low complexity" evidence="1">
    <location>
        <begin position="117"/>
        <end position="132"/>
    </location>
</feature>
<dbReference type="AlphaFoldDB" id="A0A8H6T2Q1"/>
<evidence type="ECO:0000256" key="1">
    <source>
        <dbReference type="SAM" id="MobiDB-lite"/>
    </source>
</evidence>
<sequence length="237" mass="25409">MASPPSSVTSSSSSAASSPEPRSASAARVRNLKPKPKRNACYNCRHSKAKCIPARDKNVDPETMPYVLVSCTRCRMRNMQCQYPSGPPYIIPSYDHPMCRVLIPLQPAAQPPMIAVSSSSESSRPLGGLLPSTRAPPRDFRPRYGDRTSYPSLALVPTSDDFGLFAPSPLAATIRPSPTSSPPSASPGEIETPTGDFTAQRIDWGALDLAVELGATGPATFDSQAADDWCELMLGHY</sequence>
<comment type="caution">
    <text evidence="3">The sequence shown here is derived from an EMBL/GenBank/DDBJ whole genome shotgun (WGS) entry which is preliminary data.</text>
</comment>
<accession>A0A8H6T2Q1</accession>
<dbReference type="GeneID" id="59342358"/>
<gene>
    <name evidence="3" type="ORF">MIND_00298000</name>
</gene>
<reference evidence="3" key="1">
    <citation type="submission" date="2020-05" db="EMBL/GenBank/DDBJ databases">
        <title>Mycena genomes resolve the evolution of fungal bioluminescence.</title>
        <authorList>
            <person name="Tsai I.J."/>
        </authorList>
    </citation>
    <scope>NUCLEOTIDE SEQUENCE</scope>
    <source>
        <strain evidence="3">171206Taipei</strain>
    </source>
</reference>
<evidence type="ECO:0000313" key="4">
    <source>
        <dbReference type="Proteomes" id="UP000636479"/>
    </source>
</evidence>
<dbReference type="Gene3D" id="4.10.240.10">
    <property type="entry name" value="Zn(2)-C6 fungal-type DNA-binding domain"/>
    <property type="match status" value="1"/>
</dbReference>
<feature type="compositionally biased region" description="Low complexity" evidence="1">
    <location>
        <begin position="1"/>
        <end position="27"/>
    </location>
</feature>
<feature type="domain" description="Zn(2)-C6 fungal-type" evidence="2">
    <location>
        <begin position="40"/>
        <end position="83"/>
    </location>
</feature>